<reference evidence="1" key="1">
    <citation type="submission" date="2015-10" db="EMBL/GenBank/DDBJ databases">
        <authorList>
            <person name="Gilbert D.G."/>
        </authorList>
    </citation>
    <scope>NUCLEOTIDE SEQUENCE</scope>
    <source>
        <strain evidence="1">Phyl III-seqv23</strain>
    </source>
</reference>
<name>A0A0S4TXM4_RALSL</name>
<accession>A0A0S4TXM4</accession>
<sequence>MVNEQLDAASDARLPAEQSITFEVKHHLMDGRWRCAEEALHVALGRGAAIDQAVGPDEG</sequence>
<protein>
    <submittedName>
        <fullName evidence="1">Uncharacterized protein</fullName>
    </submittedName>
</protein>
<evidence type="ECO:0000313" key="1">
    <source>
        <dbReference type="EMBL" id="CUV14301.1"/>
    </source>
</evidence>
<dbReference type="EMBL" id="LN899819">
    <property type="protein sequence ID" value="CUV14301.1"/>
    <property type="molecule type" value="Genomic_DNA"/>
</dbReference>
<dbReference type="AlphaFoldDB" id="A0A0S4TXM4"/>
<gene>
    <name evidence="1" type="ORF">RUN39_v1_760001</name>
</gene>
<proteinExistence type="predicted"/>
<organism evidence="1">
    <name type="scientific">Ralstonia solanacearum</name>
    <name type="common">Pseudomonas solanacearum</name>
    <dbReference type="NCBI Taxonomy" id="305"/>
    <lineage>
        <taxon>Bacteria</taxon>
        <taxon>Pseudomonadati</taxon>
        <taxon>Pseudomonadota</taxon>
        <taxon>Betaproteobacteria</taxon>
        <taxon>Burkholderiales</taxon>
        <taxon>Burkholderiaceae</taxon>
        <taxon>Ralstonia</taxon>
        <taxon>Ralstonia solanacearum species complex</taxon>
    </lineage>
</organism>